<dbReference type="PANTHER" id="PTHR31845">
    <property type="entry name" value="FINGER DOMAIN PROTEIN, PUTATIVE-RELATED"/>
    <property type="match status" value="1"/>
</dbReference>
<keyword evidence="4" id="KW-0238">DNA-binding</keyword>
<dbReference type="InterPro" id="IPR051089">
    <property type="entry name" value="prtT"/>
</dbReference>
<feature type="compositionally biased region" description="Polar residues" evidence="7">
    <location>
        <begin position="663"/>
        <end position="674"/>
    </location>
</feature>
<name>A0A8H3F034_9LECA</name>
<keyword evidence="2" id="KW-0479">Metal-binding</keyword>
<feature type="domain" description="Zn(2)-C6 fungal-type" evidence="8">
    <location>
        <begin position="41"/>
        <end position="74"/>
    </location>
</feature>
<dbReference type="Proteomes" id="UP000664169">
    <property type="component" value="Unassembled WGS sequence"/>
</dbReference>
<dbReference type="InterPro" id="IPR036864">
    <property type="entry name" value="Zn2-C6_fun-type_DNA-bd_sf"/>
</dbReference>
<dbReference type="SMART" id="SM00906">
    <property type="entry name" value="Fungal_trans"/>
    <property type="match status" value="1"/>
</dbReference>
<evidence type="ECO:0000256" key="6">
    <source>
        <dbReference type="ARBA" id="ARBA00023242"/>
    </source>
</evidence>
<evidence type="ECO:0000256" key="2">
    <source>
        <dbReference type="ARBA" id="ARBA00022723"/>
    </source>
</evidence>
<protein>
    <recommendedName>
        <fullName evidence="8">Zn(2)-C6 fungal-type domain-containing protein</fullName>
    </recommendedName>
</protein>
<dbReference type="GO" id="GO:0000981">
    <property type="term" value="F:DNA-binding transcription factor activity, RNA polymerase II-specific"/>
    <property type="evidence" value="ECO:0007669"/>
    <property type="project" value="InterPro"/>
</dbReference>
<keyword evidence="5" id="KW-0804">Transcription</keyword>
<dbReference type="EMBL" id="CAJPDQ010000011">
    <property type="protein sequence ID" value="CAF9916766.1"/>
    <property type="molecule type" value="Genomic_DNA"/>
</dbReference>
<sequence length="784" mass="87353">MSVHSHPHSHSQGLPVGQPYPPPPQQPQQPSNGLTRGRARACTSCRQVKLRCDARERAPAPCSRCEQGNLECKMDPYFKRIPARRQLEDVAKGLKDMQAALGIEPNLPGPRNLSDYLRRSHRPDLRQLPLPGPGYQASISDDSLTSEDYIPAPTSRSFYALENENEVGIWTLKDVSFNADQLRTLFRHFDETHYNHGPFLEPCTSLHAYFEKSELLFWTVTMISCYLFSEYARFYYLILPHHRELLSTKMMENRVTLSTVHAMLCMATWTYPVSMDYDDITWMLCGAAIHTAMIMGLHKPGHSHEYSMILQRDVGFQHTRNITWLSIFIISTGISSWLGMPPPLGAATHLEAIAALCKDTSIPKWYRGRADIHRQTVMLVNSIDSKSSFAQRHMSIRVYEGELYRVRDTYEDVWNDDLEMEWHGAMLYLYGIAFVQPSPSRVANTPETATQAKEILLKGLATAIQCIDTVMNLKLPPTAPGENQFGVEDRVYQMGFYPKHFFRIGAFANYYLLWFIAVDSSGSSEDKDIARTYITLTYQLLISFNHSVEHKRGGEAIRALADLPMTMSGPVGSQVTSRLGAGFMYSFMTAEARVGENMNIPPTPGLGIDSVGSNGPAGSRAPGSNETYQAPAQHSPGSTYTSQGTSSSPHFDMHQAQAGQYLQASASTPTSTHSMPEPLRPSQRDYQLPMTALPTTSMPGVSQQEAAAMYSQMNHVSAAPPAGQTPFTAQLDMDLSAYQAMPTIIGQFGYSQGAWDTRILQFEPQDPGAASTYMGDMNLNGPNF</sequence>
<dbReference type="Gene3D" id="4.10.240.10">
    <property type="entry name" value="Zn(2)-C6 fungal-type DNA-binding domain"/>
    <property type="match status" value="1"/>
</dbReference>
<feature type="region of interest" description="Disordered" evidence="7">
    <location>
        <begin position="663"/>
        <end position="683"/>
    </location>
</feature>
<evidence type="ECO:0000256" key="5">
    <source>
        <dbReference type="ARBA" id="ARBA00023163"/>
    </source>
</evidence>
<dbReference type="GO" id="GO:0008270">
    <property type="term" value="F:zinc ion binding"/>
    <property type="evidence" value="ECO:0007669"/>
    <property type="project" value="InterPro"/>
</dbReference>
<dbReference type="CDD" id="cd00067">
    <property type="entry name" value="GAL4"/>
    <property type="match status" value="1"/>
</dbReference>
<keyword evidence="10" id="KW-1185">Reference proteome</keyword>
<evidence type="ECO:0000313" key="9">
    <source>
        <dbReference type="EMBL" id="CAF9916766.1"/>
    </source>
</evidence>
<feature type="compositionally biased region" description="Pro residues" evidence="7">
    <location>
        <begin position="18"/>
        <end position="27"/>
    </location>
</feature>
<dbReference type="InterPro" id="IPR001138">
    <property type="entry name" value="Zn2Cys6_DnaBD"/>
</dbReference>
<evidence type="ECO:0000259" key="8">
    <source>
        <dbReference type="PROSITE" id="PS50048"/>
    </source>
</evidence>
<dbReference type="AlphaFoldDB" id="A0A8H3F034"/>
<dbReference type="SUPFAM" id="SSF57701">
    <property type="entry name" value="Zn2/Cys6 DNA-binding domain"/>
    <property type="match status" value="1"/>
</dbReference>
<dbReference type="PROSITE" id="PS00463">
    <property type="entry name" value="ZN2_CY6_FUNGAL_1"/>
    <property type="match status" value="1"/>
</dbReference>
<dbReference type="PROSITE" id="PS50048">
    <property type="entry name" value="ZN2_CY6_FUNGAL_2"/>
    <property type="match status" value="1"/>
</dbReference>
<dbReference type="SMART" id="SM00066">
    <property type="entry name" value="GAL4"/>
    <property type="match status" value="1"/>
</dbReference>
<dbReference type="GO" id="GO:0006351">
    <property type="term" value="P:DNA-templated transcription"/>
    <property type="evidence" value="ECO:0007669"/>
    <property type="project" value="InterPro"/>
</dbReference>
<comment type="subcellular location">
    <subcellularLocation>
        <location evidence="1">Nucleus</location>
    </subcellularLocation>
</comment>
<comment type="caution">
    <text evidence="9">The sequence shown here is derived from an EMBL/GenBank/DDBJ whole genome shotgun (WGS) entry which is preliminary data.</text>
</comment>
<feature type="compositionally biased region" description="Low complexity" evidence="7">
    <location>
        <begin position="635"/>
        <end position="649"/>
    </location>
</feature>
<feature type="compositionally biased region" description="Polar residues" evidence="7">
    <location>
        <begin position="622"/>
        <end position="632"/>
    </location>
</feature>
<evidence type="ECO:0000313" key="10">
    <source>
        <dbReference type="Proteomes" id="UP000664169"/>
    </source>
</evidence>
<dbReference type="InterPro" id="IPR007219">
    <property type="entry name" value="XnlR_reg_dom"/>
</dbReference>
<evidence type="ECO:0000256" key="3">
    <source>
        <dbReference type="ARBA" id="ARBA00023015"/>
    </source>
</evidence>
<feature type="region of interest" description="Disordered" evidence="7">
    <location>
        <begin position="598"/>
        <end position="651"/>
    </location>
</feature>
<gene>
    <name evidence="9" type="ORF">GOMPHAMPRED_001100</name>
</gene>
<organism evidence="9 10">
    <name type="scientific">Gomphillus americanus</name>
    <dbReference type="NCBI Taxonomy" id="1940652"/>
    <lineage>
        <taxon>Eukaryota</taxon>
        <taxon>Fungi</taxon>
        <taxon>Dikarya</taxon>
        <taxon>Ascomycota</taxon>
        <taxon>Pezizomycotina</taxon>
        <taxon>Lecanoromycetes</taxon>
        <taxon>OSLEUM clade</taxon>
        <taxon>Ostropomycetidae</taxon>
        <taxon>Ostropales</taxon>
        <taxon>Graphidaceae</taxon>
        <taxon>Gomphilloideae</taxon>
        <taxon>Gomphillus</taxon>
    </lineage>
</organism>
<reference evidence="9" key="1">
    <citation type="submission" date="2021-03" db="EMBL/GenBank/DDBJ databases">
        <authorList>
            <person name="Tagirdzhanova G."/>
        </authorList>
    </citation>
    <scope>NUCLEOTIDE SEQUENCE</scope>
</reference>
<dbReference type="GO" id="GO:0000976">
    <property type="term" value="F:transcription cis-regulatory region binding"/>
    <property type="evidence" value="ECO:0007669"/>
    <property type="project" value="TreeGrafter"/>
</dbReference>
<dbReference type="Pfam" id="PF00172">
    <property type="entry name" value="Zn_clus"/>
    <property type="match status" value="1"/>
</dbReference>
<accession>A0A8H3F034</accession>
<evidence type="ECO:0000256" key="7">
    <source>
        <dbReference type="SAM" id="MobiDB-lite"/>
    </source>
</evidence>
<dbReference type="PANTHER" id="PTHR31845:SF21">
    <property type="entry name" value="REGULATORY PROTEIN LEU3"/>
    <property type="match status" value="1"/>
</dbReference>
<feature type="region of interest" description="Disordered" evidence="7">
    <location>
        <begin position="1"/>
        <end position="38"/>
    </location>
</feature>
<dbReference type="OrthoDB" id="3163292at2759"/>
<evidence type="ECO:0000256" key="4">
    <source>
        <dbReference type="ARBA" id="ARBA00023125"/>
    </source>
</evidence>
<proteinExistence type="predicted"/>
<evidence type="ECO:0000256" key="1">
    <source>
        <dbReference type="ARBA" id="ARBA00004123"/>
    </source>
</evidence>
<dbReference type="GO" id="GO:0005634">
    <property type="term" value="C:nucleus"/>
    <property type="evidence" value="ECO:0007669"/>
    <property type="project" value="UniProtKB-SubCell"/>
</dbReference>
<keyword evidence="3" id="KW-0805">Transcription regulation</keyword>
<keyword evidence="6" id="KW-0539">Nucleus</keyword>
<dbReference type="CDD" id="cd12148">
    <property type="entry name" value="fungal_TF_MHR"/>
    <property type="match status" value="1"/>
</dbReference>